<feature type="compositionally biased region" description="Polar residues" evidence="1">
    <location>
        <begin position="200"/>
        <end position="221"/>
    </location>
</feature>
<reference evidence="3" key="1">
    <citation type="submission" date="2019-04" db="EMBL/GenBank/DDBJ databases">
        <title>Whole genome sequencing of cave bacteria.</title>
        <authorList>
            <person name="Gan H.M."/>
            <person name="Barton H."/>
            <person name="Savka M.A."/>
        </authorList>
    </citation>
    <scope>NUCLEOTIDE SEQUENCE [LARGE SCALE GENOMIC DNA]</scope>
    <source>
        <strain evidence="3">LC387</strain>
    </source>
</reference>
<organism evidence="3 4">
    <name type="scientific">Afipia massiliensis</name>
    <dbReference type="NCBI Taxonomy" id="211460"/>
    <lineage>
        <taxon>Bacteria</taxon>
        <taxon>Pseudomonadati</taxon>
        <taxon>Pseudomonadota</taxon>
        <taxon>Alphaproteobacteria</taxon>
        <taxon>Hyphomicrobiales</taxon>
        <taxon>Nitrobacteraceae</taxon>
        <taxon>Afipia</taxon>
    </lineage>
</organism>
<keyword evidence="2" id="KW-1133">Transmembrane helix</keyword>
<evidence type="ECO:0000256" key="2">
    <source>
        <dbReference type="SAM" id="Phobius"/>
    </source>
</evidence>
<evidence type="ECO:0000256" key="1">
    <source>
        <dbReference type="SAM" id="MobiDB-lite"/>
    </source>
</evidence>
<keyword evidence="2" id="KW-0812">Transmembrane</keyword>
<protein>
    <submittedName>
        <fullName evidence="3">Uncharacterized protein</fullName>
    </submittedName>
</protein>
<gene>
    <name evidence="3" type="ORF">YH63_016970</name>
</gene>
<feature type="transmembrane region" description="Helical" evidence="2">
    <location>
        <begin position="6"/>
        <end position="28"/>
    </location>
</feature>
<accession>A0A4U6BR26</accession>
<evidence type="ECO:0000313" key="3">
    <source>
        <dbReference type="EMBL" id="TKT72977.1"/>
    </source>
</evidence>
<feature type="transmembrane region" description="Helical" evidence="2">
    <location>
        <begin position="158"/>
        <end position="179"/>
    </location>
</feature>
<feature type="region of interest" description="Disordered" evidence="1">
    <location>
        <begin position="182"/>
        <end position="221"/>
    </location>
</feature>
<dbReference type="EMBL" id="LBIA02000001">
    <property type="protein sequence ID" value="TKT72977.1"/>
    <property type="molecule type" value="Genomic_DNA"/>
</dbReference>
<name>A0A4U6BR26_9BRAD</name>
<proteinExistence type="predicted"/>
<dbReference type="OrthoDB" id="5919045at2"/>
<evidence type="ECO:0000313" key="4">
    <source>
        <dbReference type="Proteomes" id="UP000034832"/>
    </source>
</evidence>
<sequence>MVNIPDAAIGAVVAALIAGTISLLGLIISKEQKTSEFRQAWIDALRSDLTALLTQINAIHDATKVKYPNHAEKVAALRPLYIPLNTSTFNILLRINPNESKCKRLLGAMEAFNALTADETKLTTENIRIIEKEFLESSQALLKSEWRRVKAGEWTFRVAKLLALIVILASVVIGIFAAYKSHRPESNNSSKPKLSRLDTPASQDAAQNGVMATSYTAKGTK</sequence>
<keyword evidence="4" id="KW-1185">Reference proteome</keyword>
<dbReference type="AlphaFoldDB" id="A0A4U6BR26"/>
<keyword evidence="2" id="KW-0472">Membrane</keyword>
<dbReference type="RefSeq" id="WP_052753799.1">
    <property type="nucleotide sequence ID" value="NZ_LBIA02000001.1"/>
</dbReference>
<comment type="caution">
    <text evidence="3">The sequence shown here is derived from an EMBL/GenBank/DDBJ whole genome shotgun (WGS) entry which is preliminary data.</text>
</comment>
<dbReference type="Proteomes" id="UP000034832">
    <property type="component" value="Unassembled WGS sequence"/>
</dbReference>